<dbReference type="KEGG" id="ccb:Clocel_3181"/>
<dbReference type="RefSeq" id="WP_010073251.1">
    <property type="nucleotide sequence ID" value="NC_014393.1"/>
</dbReference>
<evidence type="ECO:0000259" key="2">
    <source>
        <dbReference type="Pfam" id="PF00754"/>
    </source>
</evidence>
<keyword evidence="3" id="KW-0645">Protease</keyword>
<keyword evidence="3" id="KW-0482">Metalloprotease</keyword>
<keyword evidence="4" id="KW-1185">Reference proteome</keyword>
<dbReference type="Pfam" id="PF00754">
    <property type="entry name" value="F5_F8_type_C"/>
    <property type="match status" value="1"/>
</dbReference>
<name>D9SUB2_CLOC7</name>
<dbReference type="SUPFAM" id="SSF49785">
    <property type="entry name" value="Galactose-binding domain-like"/>
    <property type="match status" value="1"/>
</dbReference>
<feature type="domain" description="F5/8 type C" evidence="2">
    <location>
        <begin position="594"/>
        <end position="693"/>
    </location>
</feature>
<accession>D9SUB2</accession>
<evidence type="ECO:0000256" key="1">
    <source>
        <dbReference type="ARBA" id="ARBA00023295"/>
    </source>
</evidence>
<dbReference type="STRING" id="573061.Clocel_3181"/>
<organism evidence="3 4">
    <name type="scientific">Clostridium cellulovorans (strain ATCC 35296 / DSM 3052 / OCM 3 / 743B)</name>
    <dbReference type="NCBI Taxonomy" id="573061"/>
    <lineage>
        <taxon>Bacteria</taxon>
        <taxon>Bacillati</taxon>
        <taxon>Bacillota</taxon>
        <taxon>Clostridia</taxon>
        <taxon>Eubacteriales</taxon>
        <taxon>Clostridiaceae</taxon>
        <taxon>Clostridium</taxon>
    </lineage>
</organism>
<proteinExistence type="predicted"/>
<dbReference type="OrthoDB" id="9761789at2"/>
<dbReference type="InterPro" id="IPR008757">
    <property type="entry name" value="Peptidase_M6-like_domain"/>
</dbReference>
<dbReference type="PANTHER" id="PTHR41775:SF1">
    <property type="entry name" value="PEPTIDASE M6-LIKE DOMAIN-CONTAINING PROTEIN"/>
    <property type="match status" value="1"/>
</dbReference>
<keyword evidence="3" id="KW-0378">Hydrolase</keyword>
<gene>
    <name evidence="3" type="ordered locus">Clocel_3181</name>
</gene>
<dbReference type="GO" id="GO:0008237">
    <property type="term" value="F:metallopeptidase activity"/>
    <property type="evidence" value="ECO:0007669"/>
    <property type="project" value="UniProtKB-KW"/>
</dbReference>
<protein>
    <submittedName>
        <fullName evidence="3">M6 family metalloprotease domain protein</fullName>
    </submittedName>
</protein>
<evidence type="ECO:0000313" key="4">
    <source>
        <dbReference type="Proteomes" id="UP000002730"/>
    </source>
</evidence>
<dbReference type="AlphaFoldDB" id="D9SUB2"/>
<dbReference type="GO" id="GO:0006508">
    <property type="term" value="P:proteolysis"/>
    <property type="evidence" value="ECO:0007669"/>
    <property type="project" value="UniProtKB-KW"/>
</dbReference>
<dbReference type="HOGENOM" id="CLU_022018_0_0_9"/>
<dbReference type="InterPro" id="IPR008979">
    <property type="entry name" value="Galactose-bd-like_sf"/>
</dbReference>
<dbReference type="EMBL" id="CP002160">
    <property type="protein sequence ID" value="ADL52867.1"/>
    <property type="molecule type" value="Genomic_DNA"/>
</dbReference>
<dbReference type="Gene3D" id="2.60.120.260">
    <property type="entry name" value="Galactose-binding domain-like"/>
    <property type="match status" value="1"/>
</dbReference>
<evidence type="ECO:0000313" key="3">
    <source>
        <dbReference type="EMBL" id="ADL52867.1"/>
    </source>
</evidence>
<dbReference type="InterPro" id="IPR000421">
    <property type="entry name" value="FA58C"/>
</dbReference>
<dbReference type="eggNOG" id="COG4412">
    <property type="taxonomic scope" value="Bacteria"/>
</dbReference>
<dbReference type="Proteomes" id="UP000002730">
    <property type="component" value="Chromosome"/>
</dbReference>
<dbReference type="NCBIfam" id="TIGR03296">
    <property type="entry name" value="M6dom_TIGR03296"/>
    <property type="match status" value="1"/>
</dbReference>
<dbReference type="GO" id="GO:0016798">
    <property type="term" value="F:hydrolase activity, acting on glycosyl bonds"/>
    <property type="evidence" value="ECO:0007669"/>
    <property type="project" value="UniProtKB-KW"/>
</dbReference>
<sequence>MKRVKEILMGAVLTAAVCCVFTTGVNGAPCKDKLFEAKQPDGTKVQVKVTGDEYYQQVESLDGYTLCTDKDGWICYAKLNEDQSELISTGEVYKGKSSTKAMNFAAKAGANSNSNKHLKISKKAKEEKKNAVKKSLKVDDSTSKVASNVKNSFMYANGVTGTEASNGLLESKVSNSFLAANTLVSQENVKGLTILIDFPDVKSSISKEEINNFFNLQGYTGFGNNGSIRDYFYDVSGGKLLYTNSVIGFYTAKHPKAYYDDVNASAGDYSKAVELATEAANWARTAGVDFSTLTKDQYGYVKAVNLLYAGNADSPWGKGIWPHQGQIGNTGGITRYEMSNIGSDLAIDTICHENGHLICSYPDLYDYDGDSQGTGGYSLMSGTSNPKNPAPPDPYCRNIISGWNITTDLNTYNNGSLITALSNGNANQEIYKWSGNDFQEYYLVENIKKVGRYADVPDEGLAVWHVDQRGDNSYNDMRADRHYLVSLVQADGRFDMEYNRNGGHDGDLFHGGYNTAINDNSMPNCKWWNGTASGLDISQISNLGSTMTFVKSGTTSTPTIDNLAKYATPSTSYCSPWEDIKALNDGIEPTNSNDRSAAVYGNWVENAASKRVVWVQYDFSKSYKLSSCDLYWFKDNQGIDVPSSYKIKYWNGTSWVSVTNAKGLGIEINKYNTTTFDPITTNKIRIEITANGTYSTGILEWKVK</sequence>
<keyword evidence="1" id="KW-0326">Glycosidase</keyword>
<dbReference type="PANTHER" id="PTHR41775">
    <property type="entry name" value="SECRETED PROTEIN-RELATED"/>
    <property type="match status" value="1"/>
</dbReference>
<reference evidence="3 4" key="1">
    <citation type="submission" date="2010-08" db="EMBL/GenBank/DDBJ databases">
        <title>Complete sequence of Clostridium cellulovorans 743B.</title>
        <authorList>
            <consortium name="US DOE Joint Genome Institute"/>
            <person name="Lucas S."/>
            <person name="Copeland A."/>
            <person name="Lapidus A."/>
            <person name="Cheng J.-F."/>
            <person name="Bruce D."/>
            <person name="Goodwin L."/>
            <person name="Pitluck S."/>
            <person name="Chertkov O."/>
            <person name="Detter J.C."/>
            <person name="Han C."/>
            <person name="Tapia R."/>
            <person name="Land M."/>
            <person name="Hauser L."/>
            <person name="Chang Y.-J."/>
            <person name="Jeffries C."/>
            <person name="Kyrpides N."/>
            <person name="Ivanova N."/>
            <person name="Mikhailova N."/>
            <person name="Hemme C.L."/>
            <person name="Woyke T."/>
        </authorList>
    </citation>
    <scope>NUCLEOTIDE SEQUENCE [LARGE SCALE GENOMIC DNA]</scope>
    <source>
        <strain evidence="4">ATCC 35296 / DSM 3052 / OCM 3 / 743B</strain>
    </source>
</reference>